<feature type="transmembrane region" description="Helical" evidence="6">
    <location>
        <begin position="375"/>
        <end position="395"/>
    </location>
</feature>
<feature type="transmembrane region" description="Helical" evidence="6">
    <location>
        <begin position="193"/>
        <end position="212"/>
    </location>
</feature>
<proteinExistence type="predicted"/>
<feature type="transmembrane region" description="Helical" evidence="6">
    <location>
        <begin position="507"/>
        <end position="525"/>
    </location>
</feature>
<evidence type="ECO:0000256" key="6">
    <source>
        <dbReference type="SAM" id="Phobius"/>
    </source>
</evidence>
<feature type="transmembrane region" description="Helical" evidence="6">
    <location>
        <begin position="401"/>
        <end position="423"/>
    </location>
</feature>
<keyword evidence="9" id="KW-1185">Reference proteome</keyword>
<feature type="region of interest" description="Disordered" evidence="5">
    <location>
        <begin position="1"/>
        <end position="26"/>
    </location>
</feature>
<dbReference type="SUPFAM" id="SSF103473">
    <property type="entry name" value="MFS general substrate transporter"/>
    <property type="match status" value="1"/>
</dbReference>
<dbReference type="Pfam" id="PF07690">
    <property type="entry name" value="MFS_1"/>
    <property type="match status" value="1"/>
</dbReference>
<feature type="transmembrane region" description="Helical" evidence="6">
    <location>
        <begin position="105"/>
        <end position="124"/>
    </location>
</feature>
<feature type="region of interest" description="Disordered" evidence="5">
    <location>
        <begin position="540"/>
        <end position="564"/>
    </location>
</feature>
<dbReference type="InterPro" id="IPR036259">
    <property type="entry name" value="MFS_trans_sf"/>
</dbReference>
<evidence type="ECO:0000313" key="8">
    <source>
        <dbReference type="EMBL" id="KAK9770574.1"/>
    </source>
</evidence>
<sequence>MASIEAEKSKRTGNVSTDLDSSDVDQESSPELPALRFWLLALSLCLGLLLSFMDSSIVATSLFAIGTEFEDMSTVNWVALSYTLCYLSFAVFYSRLSDVIGRRDAFATAYLIFFAFSIGCGFAQNMEQLIACRAFQGIGGSGLYSITMIILLEVTPARTKQFIASIVGIVLAVGGVLGPVLGGVLTHYTTWRWVFWINGPIGAVSMVLFCLVWPKAEYLPDIERRTWRELDYPGSFLLIAAAILVVFPFQNASSNALFDKAIFLAPLLSGLACCVALMGWEVFVDRRWGDKIAAAFPLRLLRNRVYSSALIVTLFLGFPFIMLVYAFPLRLQVVNEKSSLMAGIMLLPMLGASAMGSVLAGIINGEKDRTCETMILSGSLVALGCGLLSTLSDSLELEGKALGFLVFVGLGFGLAAAGTTMIANLQSSLRDHSPAQGILAQFRILGGSLGIAASSAILGVTLRSQLAGVVNLSLLQSLENIGNELTEAQLAAVRHAYSDAFDEDMRIGAIVACISIVLALGAWTNPRGRLTIQERQAQHLKDEMERREAVNSGQERRAPDQGMT</sequence>
<dbReference type="PRINTS" id="PR01036">
    <property type="entry name" value="TCRTETB"/>
</dbReference>
<feature type="transmembrane region" description="Helical" evidence="6">
    <location>
        <begin position="232"/>
        <end position="249"/>
    </location>
</feature>
<feature type="transmembrane region" description="Helical" evidence="6">
    <location>
        <begin position="75"/>
        <end position="93"/>
    </location>
</feature>
<feature type="transmembrane region" description="Helical" evidence="6">
    <location>
        <begin position="305"/>
        <end position="327"/>
    </location>
</feature>
<evidence type="ECO:0000256" key="1">
    <source>
        <dbReference type="ARBA" id="ARBA00004141"/>
    </source>
</evidence>
<feature type="transmembrane region" description="Helical" evidence="6">
    <location>
        <begin position="37"/>
        <end position="63"/>
    </location>
</feature>
<comment type="subcellular location">
    <subcellularLocation>
        <location evidence="1">Membrane</location>
        <topology evidence="1">Multi-pass membrane protein</topology>
    </subcellularLocation>
</comment>
<protein>
    <submittedName>
        <fullName evidence="8">Major facilitator superfamily transporter</fullName>
    </submittedName>
</protein>
<evidence type="ECO:0000259" key="7">
    <source>
        <dbReference type="PROSITE" id="PS50850"/>
    </source>
</evidence>
<keyword evidence="2 6" id="KW-0812">Transmembrane</keyword>
<keyword evidence="3 6" id="KW-1133">Transmembrane helix</keyword>
<feature type="transmembrane region" description="Helical" evidence="6">
    <location>
        <begin position="444"/>
        <end position="462"/>
    </location>
</feature>
<accession>A0ABR2X9Z0</accession>
<dbReference type="Gene3D" id="1.20.1250.20">
    <property type="entry name" value="MFS general substrate transporter like domains"/>
    <property type="match status" value="1"/>
</dbReference>
<feature type="transmembrane region" description="Helical" evidence="6">
    <location>
        <begin position="136"/>
        <end position="155"/>
    </location>
</feature>
<feature type="transmembrane region" description="Helical" evidence="6">
    <location>
        <begin position="162"/>
        <end position="181"/>
    </location>
</feature>
<dbReference type="PANTHER" id="PTHR23501:SF43">
    <property type="entry name" value="MULTIDRUG TRANSPORTER, PUTATIVE (AFU_ORTHOLOGUE AFUA_6G03040)-RELATED"/>
    <property type="match status" value="1"/>
</dbReference>
<dbReference type="Gene3D" id="1.20.1720.10">
    <property type="entry name" value="Multidrug resistance protein D"/>
    <property type="match status" value="1"/>
</dbReference>
<feature type="domain" description="Major facilitator superfamily (MFS) profile" evidence="7">
    <location>
        <begin position="40"/>
        <end position="527"/>
    </location>
</feature>
<dbReference type="PROSITE" id="PS50850">
    <property type="entry name" value="MFS"/>
    <property type="match status" value="1"/>
</dbReference>
<evidence type="ECO:0000256" key="5">
    <source>
        <dbReference type="SAM" id="MobiDB-lite"/>
    </source>
</evidence>
<dbReference type="PANTHER" id="PTHR23501">
    <property type="entry name" value="MAJOR FACILITATOR SUPERFAMILY"/>
    <property type="match status" value="1"/>
</dbReference>
<name>A0ABR2X9Z0_9PEZI</name>
<feature type="transmembrane region" description="Helical" evidence="6">
    <location>
        <begin position="261"/>
        <end position="284"/>
    </location>
</feature>
<dbReference type="InterPro" id="IPR020846">
    <property type="entry name" value="MFS_dom"/>
</dbReference>
<dbReference type="Proteomes" id="UP001465668">
    <property type="component" value="Unassembled WGS sequence"/>
</dbReference>
<evidence type="ECO:0000256" key="3">
    <source>
        <dbReference type="ARBA" id="ARBA00022989"/>
    </source>
</evidence>
<dbReference type="InterPro" id="IPR011701">
    <property type="entry name" value="MFS"/>
</dbReference>
<reference evidence="8 9" key="1">
    <citation type="submission" date="2024-02" db="EMBL/GenBank/DDBJ databases">
        <title>First draft genome assembly of two strains of Seiridium cardinale.</title>
        <authorList>
            <person name="Emiliani G."/>
            <person name="Scali E."/>
        </authorList>
    </citation>
    <scope>NUCLEOTIDE SEQUENCE [LARGE SCALE GENOMIC DNA]</scope>
    <source>
        <strain evidence="8 9">BM-138-000479</strain>
    </source>
</reference>
<feature type="compositionally biased region" description="Basic and acidic residues" evidence="5">
    <location>
        <begin position="1"/>
        <end position="10"/>
    </location>
</feature>
<evidence type="ECO:0000313" key="9">
    <source>
        <dbReference type="Proteomes" id="UP001465668"/>
    </source>
</evidence>
<organism evidence="8 9">
    <name type="scientific">Seiridium cardinale</name>
    <dbReference type="NCBI Taxonomy" id="138064"/>
    <lineage>
        <taxon>Eukaryota</taxon>
        <taxon>Fungi</taxon>
        <taxon>Dikarya</taxon>
        <taxon>Ascomycota</taxon>
        <taxon>Pezizomycotina</taxon>
        <taxon>Sordariomycetes</taxon>
        <taxon>Xylariomycetidae</taxon>
        <taxon>Amphisphaeriales</taxon>
        <taxon>Sporocadaceae</taxon>
        <taxon>Seiridium</taxon>
    </lineage>
</organism>
<evidence type="ECO:0000256" key="4">
    <source>
        <dbReference type="ARBA" id="ARBA00023136"/>
    </source>
</evidence>
<keyword evidence="4 6" id="KW-0472">Membrane</keyword>
<evidence type="ECO:0000256" key="2">
    <source>
        <dbReference type="ARBA" id="ARBA00022692"/>
    </source>
</evidence>
<gene>
    <name evidence="8" type="ORF">SCAR479_12745</name>
</gene>
<feature type="transmembrane region" description="Helical" evidence="6">
    <location>
        <begin position="339"/>
        <end position="363"/>
    </location>
</feature>
<comment type="caution">
    <text evidence="8">The sequence shown here is derived from an EMBL/GenBank/DDBJ whole genome shotgun (WGS) entry which is preliminary data.</text>
</comment>
<dbReference type="EMBL" id="JARVKM010000090">
    <property type="protein sequence ID" value="KAK9770574.1"/>
    <property type="molecule type" value="Genomic_DNA"/>
</dbReference>